<dbReference type="Gene3D" id="1.10.579.10">
    <property type="entry name" value="DNA Cyclobutane Dipyrimidine Photolyase, subunit A, domain 3"/>
    <property type="match status" value="1"/>
</dbReference>
<feature type="compositionally biased region" description="Basic and acidic residues" evidence="1">
    <location>
        <begin position="459"/>
        <end position="481"/>
    </location>
</feature>
<evidence type="ECO:0000256" key="1">
    <source>
        <dbReference type="SAM" id="MobiDB-lite"/>
    </source>
</evidence>
<accession>A0A1C4X356</accession>
<gene>
    <name evidence="2" type="ORF">GA0070215_106105</name>
</gene>
<name>A0A1C4X356_9ACTN</name>
<protein>
    <submittedName>
        <fullName evidence="2">Deoxyribodipyrimidine photolyase-related protein</fullName>
    </submittedName>
</protein>
<dbReference type="InterPro" id="IPR007357">
    <property type="entry name" value="PhrB-like"/>
</dbReference>
<dbReference type="SUPFAM" id="SSF48173">
    <property type="entry name" value="Cryptochrome/photolyase FAD-binding domain"/>
    <property type="match status" value="1"/>
</dbReference>
<dbReference type="InterPro" id="IPR014729">
    <property type="entry name" value="Rossmann-like_a/b/a_fold"/>
</dbReference>
<dbReference type="Proteomes" id="UP000198551">
    <property type="component" value="Unassembled WGS sequence"/>
</dbReference>
<dbReference type="PANTHER" id="PTHR38657">
    <property type="entry name" value="SLR1343 PROTEIN"/>
    <property type="match status" value="1"/>
</dbReference>
<dbReference type="AlphaFoldDB" id="A0A1C4X356"/>
<reference evidence="3" key="1">
    <citation type="submission" date="2016-06" db="EMBL/GenBank/DDBJ databases">
        <authorList>
            <person name="Varghese N."/>
        </authorList>
    </citation>
    <scope>NUCLEOTIDE SEQUENCE [LARGE SCALE GENOMIC DNA]</scope>
    <source>
        <strain evidence="3">DSM 45555</strain>
    </source>
</reference>
<feature type="region of interest" description="Disordered" evidence="1">
    <location>
        <begin position="458"/>
        <end position="481"/>
    </location>
</feature>
<keyword evidence="3" id="KW-1185">Reference proteome</keyword>
<dbReference type="Gene3D" id="3.40.50.620">
    <property type="entry name" value="HUPs"/>
    <property type="match status" value="1"/>
</dbReference>
<organism evidence="2 3">
    <name type="scientific">Micromonospora marina</name>
    <dbReference type="NCBI Taxonomy" id="307120"/>
    <lineage>
        <taxon>Bacteria</taxon>
        <taxon>Bacillati</taxon>
        <taxon>Actinomycetota</taxon>
        <taxon>Actinomycetes</taxon>
        <taxon>Micromonosporales</taxon>
        <taxon>Micromonosporaceae</taxon>
        <taxon>Micromonospora</taxon>
    </lineage>
</organism>
<dbReference type="GO" id="GO:0016829">
    <property type="term" value="F:lyase activity"/>
    <property type="evidence" value="ECO:0007669"/>
    <property type="project" value="UniProtKB-KW"/>
</dbReference>
<dbReference type="RefSeq" id="WP_244166942.1">
    <property type="nucleotide sequence ID" value="NZ_FMCV01000006.1"/>
</dbReference>
<dbReference type="EMBL" id="FMCV01000006">
    <property type="protein sequence ID" value="SCF02860.1"/>
    <property type="molecule type" value="Genomic_DNA"/>
</dbReference>
<proteinExistence type="predicted"/>
<dbReference type="Gene3D" id="1.25.40.80">
    <property type="match status" value="1"/>
</dbReference>
<sequence>MALAPWRWLLADQVGPHFLDDDTQPVLLVEARSLFAARPMHRQKAHLVLSALRHRAAELGDRARLVRAGTFRAALTGLGEPVEVVHPASRAALAFARTVDGLTVLPPRGFVTDRAEFAAWAHRRRGRLRMDDFYRYARERHDVLRDLPAPARRPRARTPVDVPPPPPIVEDDIDAQVRRDLDRWADEGTRFTGRDGPRRHPATHAEAQARLTHFLTHRLPAYADTHDLLRDGDRQLAYSALSSAFNSGLLDPEPAIRAAERAARDGAAPPAAVHRFVRGLFGWREFLWQLYWYFAPQFRGAGWLAATQPLPEWFDRLDADAVEARCLADVLAGVRDTGWAHHTARLTVLGNYGLQRGWRPADLADWFRRSFVDGADWVMNATVIGMSQYADLARVDTRPWAFDGTHVDRISDHCAGCRYEPGVALGDTACPYTGGFEAFWHRNRERLAADPRLSAALAGRDDPKRRDAVLAQEDKRGSEAP</sequence>
<dbReference type="InterPro" id="IPR052551">
    <property type="entry name" value="UV-DNA_repair_photolyase"/>
</dbReference>
<dbReference type="Pfam" id="PF04244">
    <property type="entry name" value="DPRP"/>
    <property type="match status" value="1"/>
</dbReference>
<feature type="region of interest" description="Disordered" evidence="1">
    <location>
        <begin position="152"/>
        <end position="171"/>
    </location>
</feature>
<keyword evidence="2" id="KW-0456">Lyase</keyword>
<evidence type="ECO:0000313" key="2">
    <source>
        <dbReference type="EMBL" id="SCF02860.1"/>
    </source>
</evidence>
<dbReference type="InterPro" id="IPR036134">
    <property type="entry name" value="Crypto/Photolyase_FAD-like_sf"/>
</dbReference>
<evidence type="ECO:0000313" key="3">
    <source>
        <dbReference type="Proteomes" id="UP000198551"/>
    </source>
</evidence>
<dbReference type="PANTHER" id="PTHR38657:SF1">
    <property type="entry name" value="SLR1343 PROTEIN"/>
    <property type="match status" value="1"/>
</dbReference>
<dbReference type="Gene3D" id="1.10.10.1710">
    <property type="entry name" value="Deoxyribodipyrimidine photolyase-related"/>
    <property type="match status" value="1"/>
</dbReference>